<evidence type="ECO:0000259" key="1">
    <source>
        <dbReference type="Pfam" id="PF10615"/>
    </source>
</evidence>
<name>A9BB94_PROM4</name>
<dbReference type="HOGENOM" id="CLU_174720_0_0_3"/>
<dbReference type="OrthoDB" id="9814594at2"/>
<dbReference type="STRING" id="93059.P9211_11751"/>
<dbReference type="RefSeq" id="WP_012195727.1">
    <property type="nucleotide sequence ID" value="NC_009976.1"/>
</dbReference>
<reference evidence="2 3" key="1">
    <citation type="journal article" date="2007" name="PLoS Genet.">
        <title>Patterns and implications of gene gain and loss in the evolution of Prochlorococcus.</title>
        <authorList>
            <person name="Kettler G.C."/>
            <person name="Martiny A.C."/>
            <person name="Huang K."/>
            <person name="Zucker J."/>
            <person name="Coleman M.L."/>
            <person name="Rodrigue S."/>
            <person name="Chen F."/>
            <person name="Lapidus A."/>
            <person name="Ferriera S."/>
            <person name="Johnson J."/>
            <person name="Steglich C."/>
            <person name="Church G.M."/>
            <person name="Richardson P."/>
            <person name="Chisholm S.W."/>
        </authorList>
    </citation>
    <scope>NUCLEOTIDE SEQUENCE [LARGE SCALE GENOMIC DNA]</scope>
    <source>
        <strain evidence="3">MIT 9211</strain>
    </source>
</reference>
<dbReference type="Pfam" id="PF10615">
    <property type="entry name" value="DUF2470"/>
    <property type="match status" value="1"/>
</dbReference>
<dbReference type="Gene3D" id="3.20.180.10">
    <property type="entry name" value="PNP-oxidase-like"/>
    <property type="match status" value="1"/>
</dbReference>
<feature type="domain" description="DUF2470" evidence="1">
    <location>
        <begin position="12"/>
        <end position="82"/>
    </location>
</feature>
<organism evidence="2 3">
    <name type="scientific">Prochlorococcus marinus (strain MIT 9211)</name>
    <dbReference type="NCBI Taxonomy" id="93059"/>
    <lineage>
        <taxon>Bacteria</taxon>
        <taxon>Bacillati</taxon>
        <taxon>Cyanobacteriota</taxon>
        <taxon>Cyanophyceae</taxon>
        <taxon>Synechococcales</taxon>
        <taxon>Prochlorococcaceae</taxon>
        <taxon>Prochlorococcus</taxon>
    </lineage>
</organism>
<accession>A9BB94</accession>
<dbReference type="KEGG" id="pmj:P9211_11751"/>
<sequence length="89" mass="10286">MSKEQLSPEVRKRICSHMNKDHNEAILKYARYYAGIVNPVNARIIDLNSRSMMLDVDGDELEVLFDHVLTDSEDAHQTLVRMTRSLPEN</sequence>
<gene>
    <name evidence="2" type="ordered locus">P9211_11751</name>
</gene>
<dbReference type="AlphaFoldDB" id="A9BB94"/>
<dbReference type="InterPro" id="IPR019595">
    <property type="entry name" value="DUF2470"/>
</dbReference>
<dbReference type="EMBL" id="CP000878">
    <property type="protein sequence ID" value="ABX09106.1"/>
    <property type="molecule type" value="Genomic_DNA"/>
</dbReference>
<dbReference type="InterPro" id="IPR037119">
    <property type="entry name" value="Haem_oxidase_HugZ-like_sf"/>
</dbReference>
<dbReference type="Proteomes" id="UP000000788">
    <property type="component" value="Chromosome"/>
</dbReference>
<evidence type="ECO:0000313" key="3">
    <source>
        <dbReference type="Proteomes" id="UP000000788"/>
    </source>
</evidence>
<keyword evidence="3" id="KW-1185">Reference proteome</keyword>
<dbReference type="SUPFAM" id="SSF50475">
    <property type="entry name" value="FMN-binding split barrel"/>
    <property type="match status" value="1"/>
</dbReference>
<proteinExistence type="predicted"/>
<protein>
    <recommendedName>
        <fullName evidence="1">DUF2470 domain-containing protein</fullName>
    </recommendedName>
</protein>
<evidence type="ECO:0000313" key="2">
    <source>
        <dbReference type="EMBL" id="ABX09106.1"/>
    </source>
</evidence>